<accession>A0A411ECP0</accession>
<feature type="transmembrane region" description="Helical" evidence="8">
    <location>
        <begin position="21"/>
        <end position="38"/>
    </location>
</feature>
<comment type="subcellular location">
    <subcellularLocation>
        <location evidence="1">Cell membrane</location>
        <topology evidence="1">Multi-pass membrane protein</topology>
    </subcellularLocation>
</comment>
<dbReference type="InterPro" id="IPR050297">
    <property type="entry name" value="LipidA_mod_glycosyltrf_83"/>
</dbReference>
<dbReference type="GO" id="GO:0009103">
    <property type="term" value="P:lipopolysaccharide biosynthetic process"/>
    <property type="evidence" value="ECO:0007669"/>
    <property type="project" value="UniProtKB-ARBA"/>
</dbReference>
<feature type="transmembrane region" description="Helical" evidence="8">
    <location>
        <begin position="287"/>
        <end position="305"/>
    </location>
</feature>
<evidence type="ECO:0000313" key="11">
    <source>
        <dbReference type="Proteomes" id="UP000290889"/>
    </source>
</evidence>
<proteinExistence type="predicted"/>
<dbReference type="GO" id="GO:0005886">
    <property type="term" value="C:plasma membrane"/>
    <property type="evidence" value="ECO:0007669"/>
    <property type="project" value="UniProtKB-SubCell"/>
</dbReference>
<dbReference type="PANTHER" id="PTHR33908">
    <property type="entry name" value="MANNOSYLTRANSFERASE YKCB-RELATED"/>
    <property type="match status" value="1"/>
</dbReference>
<keyword evidence="5 8" id="KW-0812">Transmembrane</keyword>
<dbReference type="Proteomes" id="UP000290889">
    <property type="component" value="Chromosome"/>
</dbReference>
<feature type="domain" description="Glycosyltransferase RgtA/B/C/D-like" evidence="9">
    <location>
        <begin position="70"/>
        <end position="221"/>
    </location>
</feature>
<feature type="transmembrane region" description="Helical" evidence="8">
    <location>
        <begin position="207"/>
        <end position="231"/>
    </location>
</feature>
<dbReference type="KEGG" id="mur:EQY75_11850"/>
<evidence type="ECO:0000256" key="7">
    <source>
        <dbReference type="ARBA" id="ARBA00023136"/>
    </source>
</evidence>
<feature type="transmembrane region" description="Helical" evidence="8">
    <location>
        <begin position="120"/>
        <end position="141"/>
    </location>
</feature>
<feature type="transmembrane region" description="Helical" evidence="8">
    <location>
        <begin position="75"/>
        <end position="108"/>
    </location>
</feature>
<evidence type="ECO:0000256" key="8">
    <source>
        <dbReference type="SAM" id="Phobius"/>
    </source>
</evidence>
<evidence type="ECO:0000256" key="2">
    <source>
        <dbReference type="ARBA" id="ARBA00022475"/>
    </source>
</evidence>
<evidence type="ECO:0000256" key="1">
    <source>
        <dbReference type="ARBA" id="ARBA00004651"/>
    </source>
</evidence>
<sequence length="437" mass="49861">MPHKVITSLIPEYEKLKNGKVFLGLTLISILIRLPFFFRDYVDRDESTFILMAQSWVDGHLPYTQLWDLKPPLVFLFFAAIIYIFGKSFIAIRLFGALAVAGIAFFTFKIGKEAHSPRTAFWSAIGCVYLLSLFGSVQGVMSEHLSMLFFIPGLYLLIKFKKFRYYLLAGILMGISLMMKLNLAYGVMGIGIFILTDAILKKRIRPGIYKLCLLAGGILLVMAATCLPYAIAGISEVWIDSVILAPLAYSSDQQNSVLNVLPLCGILFLLGFLSWKKRWIDFKNREIQLLMIVTLGIVFSFIKIGRVNGHYLMQLYPMLLILTGIVLCKTVKGKPKYFPLVLVLTFLLPVESYLEYHNVLKNKIAYGTFYNGEGFTVPSFIKKNKLNQDEVLFFEYHIGYWLLNANPPPKRQHIPVIFADRHFTPILTIQERVQFQN</sequence>
<evidence type="ECO:0000256" key="6">
    <source>
        <dbReference type="ARBA" id="ARBA00022989"/>
    </source>
</evidence>
<protein>
    <submittedName>
        <fullName evidence="10">Glycosyltransferase</fullName>
    </submittedName>
</protein>
<gene>
    <name evidence="10" type="ORF">EQY75_11850</name>
</gene>
<dbReference type="InterPro" id="IPR038731">
    <property type="entry name" value="RgtA/B/C-like"/>
</dbReference>
<evidence type="ECO:0000313" key="10">
    <source>
        <dbReference type="EMBL" id="QBA65160.1"/>
    </source>
</evidence>
<keyword evidence="11" id="KW-1185">Reference proteome</keyword>
<dbReference type="RefSeq" id="WP_129606128.1">
    <property type="nucleotide sequence ID" value="NZ_CP035544.1"/>
</dbReference>
<reference evidence="10 11" key="1">
    <citation type="submission" date="2019-01" db="EMBL/GenBank/DDBJ databases">
        <title>Muriicola soli sp. nov., isolated from soil.</title>
        <authorList>
            <person name="Kang H.J."/>
            <person name="Kim S.B."/>
        </authorList>
    </citation>
    <scope>NUCLEOTIDE SEQUENCE [LARGE SCALE GENOMIC DNA]</scope>
    <source>
        <strain evidence="10 11">MMS17-SY002</strain>
    </source>
</reference>
<organism evidence="10 11">
    <name type="scientific">Muriicola soli</name>
    <dbReference type="NCBI Taxonomy" id="2507538"/>
    <lineage>
        <taxon>Bacteria</taxon>
        <taxon>Pseudomonadati</taxon>
        <taxon>Bacteroidota</taxon>
        <taxon>Flavobacteriia</taxon>
        <taxon>Flavobacteriales</taxon>
        <taxon>Flavobacteriaceae</taxon>
        <taxon>Muriicola</taxon>
    </lineage>
</organism>
<dbReference type="EMBL" id="CP035544">
    <property type="protein sequence ID" value="QBA65160.1"/>
    <property type="molecule type" value="Genomic_DNA"/>
</dbReference>
<keyword evidence="3" id="KW-0328">Glycosyltransferase</keyword>
<dbReference type="AlphaFoldDB" id="A0A411ECP0"/>
<evidence type="ECO:0000259" key="9">
    <source>
        <dbReference type="Pfam" id="PF13231"/>
    </source>
</evidence>
<evidence type="ECO:0000256" key="3">
    <source>
        <dbReference type="ARBA" id="ARBA00022676"/>
    </source>
</evidence>
<evidence type="ECO:0000256" key="5">
    <source>
        <dbReference type="ARBA" id="ARBA00022692"/>
    </source>
</evidence>
<keyword evidence="2" id="KW-1003">Cell membrane</keyword>
<feature type="transmembrane region" description="Helical" evidence="8">
    <location>
        <begin position="311"/>
        <end position="328"/>
    </location>
</feature>
<name>A0A411ECP0_9FLAO</name>
<keyword evidence="6 8" id="KW-1133">Transmembrane helix</keyword>
<keyword evidence="7 8" id="KW-0472">Membrane</keyword>
<dbReference type="PANTHER" id="PTHR33908:SF11">
    <property type="entry name" value="MEMBRANE PROTEIN"/>
    <property type="match status" value="1"/>
</dbReference>
<feature type="transmembrane region" description="Helical" evidence="8">
    <location>
        <begin position="165"/>
        <end position="195"/>
    </location>
</feature>
<evidence type="ECO:0000256" key="4">
    <source>
        <dbReference type="ARBA" id="ARBA00022679"/>
    </source>
</evidence>
<dbReference type="GO" id="GO:0016763">
    <property type="term" value="F:pentosyltransferase activity"/>
    <property type="evidence" value="ECO:0007669"/>
    <property type="project" value="TreeGrafter"/>
</dbReference>
<keyword evidence="4 10" id="KW-0808">Transferase</keyword>
<dbReference type="OrthoDB" id="345761at2"/>
<dbReference type="Pfam" id="PF13231">
    <property type="entry name" value="PMT_2"/>
    <property type="match status" value="1"/>
</dbReference>
<feature type="transmembrane region" description="Helical" evidence="8">
    <location>
        <begin position="256"/>
        <end position="275"/>
    </location>
</feature>